<dbReference type="Pfam" id="PF13477">
    <property type="entry name" value="Glyco_trans_4_2"/>
    <property type="match status" value="1"/>
</dbReference>
<dbReference type="InterPro" id="IPR001296">
    <property type="entry name" value="Glyco_trans_1"/>
</dbReference>
<dbReference type="SUPFAM" id="SSF53756">
    <property type="entry name" value="UDP-Glycosyltransferase/glycogen phosphorylase"/>
    <property type="match status" value="1"/>
</dbReference>
<dbReference type="Gene3D" id="3.40.50.2000">
    <property type="entry name" value="Glycogen Phosphorylase B"/>
    <property type="match status" value="2"/>
</dbReference>
<evidence type="ECO:0000313" key="3">
    <source>
        <dbReference type="EMBL" id="MCU7553369.1"/>
    </source>
</evidence>
<evidence type="ECO:0000259" key="2">
    <source>
        <dbReference type="Pfam" id="PF13477"/>
    </source>
</evidence>
<dbReference type="PANTHER" id="PTHR12526">
    <property type="entry name" value="GLYCOSYLTRANSFERASE"/>
    <property type="match status" value="1"/>
</dbReference>
<dbReference type="CDD" id="cd03801">
    <property type="entry name" value="GT4_PimA-like"/>
    <property type="match status" value="1"/>
</dbReference>
<accession>A0ABT2VJT4</accession>
<gene>
    <name evidence="3" type="ORF">OCL06_02015</name>
</gene>
<proteinExistence type="predicted"/>
<name>A0ABT2VJT4_9ALTE</name>
<dbReference type="Pfam" id="PF00534">
    <property type="entry name" value="Glycos_transf_1"/>
    <property type="match status" value="1"/>
</dbReference>
<keyword evidence="4" id="KW-1185">Reference proteome</keyword>
<protein>
    <submittedName>
        <fullName evidence="3">Glycosyltransferase family 4 protein</fullName>
    </submittedName>
</protein>
<feature type="domain" description="Glycosyl transferase family 1" evidence="1">
    <location>
        <begin position="179"/>
        <end position="337"/>
    </location>
</feature>
<organism evidence="3 4">
    <name type="scientific">Alteromonas salexigens</name>
    <dbReference type="NCBI Taxonomy" id="2982530"/>
    <lineage>
        <taxon>Bacteria</taxon>
        <taxon>Pseudomonadati</taxon>
        <taxon>Pseudomonadota</taxon>
        <taxon>Gammaproteobacteria</taxon>
        <taxon>Alteromonadales</taxon>
        <taxon>Alteromonadaceae</taxon>
        <taxon>Alteromonas/Salinimonas group</taxon>
        <taxon>Alteromonas</taxon>
    </lineage>
</organism>
<dbReference type="EMBL" id="JAOTJC010000004">
    <property type="protein sequence ID" value="MCU7553369.1"/>
    <property type="molecule type" value="Genomic_DNA"/>
</dbReference>
<evidence type="ECO:0000259" key="1">
    <source>
        <dbReference type="Pfam" id="PF00534"/>
    </source>
</evidence>
<evidence type="ECO:0000313" key="4">
    <source>
        <dbReference type="Proteomes" id="UP001209257"/>
    </source>
</evidence>
<feature type="domain" description="Glycosyltransferase subfamily 4-like N-terminal" evidence="2">
    <location>
        <begin position="34"/>
        <end position="111"/>
    </location>
</feature>
<dbReference type="Proteomes" id="UP001209257">
    <property type="component" value="Unassembled WGS sequence"/>
</dbReference>
<comment type="caution">
    <text evidence="3">The sequence shown here is derived from an EMBL/GenBank/DDBJ whole genome shotgun (WGS) entry which is preliminary data.</text>
</comment>
<sequence>MTTRILHLEFGRYLYGGAKQVDYLISALDQYDDIEQHLACPEDSAIGREMKGRCKVHPVPYSSDIDARVVQHLTKLIRDIEPDLLHIHSRHGSDVWGAIASKITQVPAICTRRIDTTESALSNIKYSQFEAVVSISEGVKAAVTKRCPDDVLQPVIHSAVDIEDFPYEADREWLNKTFDVPGDHQVVANFAQLVDRKGQGDLILSMRNVLASADKVTCLLFGEGPQRDSYQSLIDRYELNEHVKLCGFSDLVPRILPNVDVVVHPAYAEGLGTILLQAGACRRMVIACPTGGIPEVIEDGETGVHVDVGAPDTLGEQIILALENPNRRQQLGENLYQRVAEHFTPKAMAEAYYALYKQVLTNQERESD</sequence>
<dbReference type="RefSeq" id="WP_262992072.1">
    <property type="nucleotide sequence ID" value="NZ_JAOTJC010000004.1"/>
</dbReference>
<reference evidence="4" key="1">
    <citation type="submission" date="2023-07" db="EMBL/GenBank/DDBJ databases">
        <title>Study on multiphase classification of strain Alteromonas salexigens isolated from the Yellow Sea.</title>
        <authorList>
            <person name="Sun L."/>
        </authorList>
    </citation>
    <scope>NUCLEOTIDE SEQUENCE [LARGE SCALE GENOMIC DNA]</scope>
    <source>
        <strain evidence="4">ASW11-19</strain>
    </source>
</reference>
<dbReference type="InterPro" id="IPR028098">
    <property type="entry name" value="Glyco_trans_4-like_N"/>
</dbReference>